<dbReference type="Proteomes" id="UP000308652">
    <property type="component" value="Unassembled WGS sequence"/>
</dbReference>
<name>A0A5C3LTY7_9AGAR</name>
<organism evidence="9 10">
    <name type="scientific">Crucibulum laeve</name>
    <dbReference type="NCBI Taxonomy" id="68775"/>
    <lineage>
        <taxon>Eukaryota</taxon>
        <taxon>Fungi</taxon>
        <taxon>Dikarya</taxon>
        <taxon>Basidiomycota</taxon>
        <taxon>Agaricomycotina</taxon>
        <taxon>Agaricomycetes</taxon>
        <taxon>Agaricomycetidae</taxon>
        <taxon>Agaricales</taxon>
        <taxon>Agaricineae</taxon>
        <taxon>Nidulariaceae</taxon>
        <taxon>Crucibulum</taxon>
    </lineage>
</organism>
<accession>A0A5C3LTY7</accession>
<evidence type="ECO:0000256" key="1">
    <source>
        <dbReference type="ARBA" id="ARBA00004141"/>
    </source>
</evidence>
<sequence length="262" mass="28637">DLATTAGSAIAPLQHGDMASLGLTGWTPAGIIRWSFELINVTTHLPWFHTIVLGCAFWKLVTLPLNVIGLRNSMRMLPIQAEVQKIQGVVAEARKTGDIALMQKQSAVMKELYAKAGVSGFGMMAPLLQLPVTLGLFFGVRKMCELPLAQLAWSGFEYLPNLTEPSWAIAAIFTAAVNLQIHIGKYELNLRDRPSSGHLMNLIHAMSTMGFFVAGFWPSGLVLALTTTSLFTSIQSLLLRVPAVRRLFAIPSLTKEERGRPP</sequence>
<feature type="transmembrane region" description="Helical" evidence="7">
    <location>
        <begin position="47"/>
        <end position="68"/>
    </location>
</feature>
<evidence type="ECO:0000256" key="5">
    <source>
        <dbReference type="ARBA" id="ARBA00023136"/>
    </source>
</evidence>
<comment type="subcellular location">
    <subcellularLocation>
        <location evidence="1 6">Membrane</location>
        <topology evidence="1 6">Multi-pass membrane protein</topology>
    </subcellularLocation>
</comment>
<feature type="non-terminal residue" evidence="9">
    <location>
        <position position="1"/>
    </location>
</feature>
<reference evidence="9 10" key="1">
    <citation type="journal article" date="2019" name="Nat. Ecol. Evol.">
        <title>Megaphylogeny resolves global patterns of mushroom evolution.</title>
        <authorList>
            <person name="Varga T."/>
            <person name="Krizsan K."/>
            <person name="Foldi C."/>
            <person name="Dima B."/>
            <person name="Sanchez-Garcia M."/>
            <person name="Sanchez-Ramirez S."/>
            <person name="Szollosi G.J."/>
            <person name="Szarkandi J.G."/>
            <person name="Papp V."/>
            <person name="Albert L."/>
            <person name="Andreopoulos W."/>
            <person name="Angelini C."/>
            <person name="Antonin V."/>
            <person name="Barry K.W."/>
            <person name="Bougher N.L."/>
            <person name="Buchanan P."/>
            <person name="Buyck B."/>
            <person name="Bense V."/>
            <person name="Catcheside P."/>
            <person name="Chovatia M."/>
            <person name="Cooper J."/>
            <person name="Damon W."/>
            <person name="Desjardin D."/>
            <person name="Finy P."/>
            <person name="Geml J."/>
            <person name="Haridas S."/>
            <person name="Hughes K."/>
            <person name="Justo A."/>
            <person name="Karasinski D."/>
            <person name="Kautmanova I."/>
            <person name="Kiss B."/>
            <person name="Kocsube S."/>
            <person name="Kotiranta H."/>
            <person name="LaButti K.M."/>
            <person name="Lechner B.E."/>
            <person name="Liimatainen K."/>
            <person name="Lipzen A."/>
            <person name="Lukacs Z."/>
            <person name="Mihaltcheva S."/>
            <person name="Morgado L.N."/>
            <person name="Niskanen T."/>
            <person name="Noordeloos M.E."/>
            <person name="Ohm R.A."/>
            <person name="Ortiz-Santana B."/>
            <person name="Ovrebo C."/>
            <person name="Racz N."/>
            <person name="Riley R."/>
            <person name="Savchenko A."/>
            <person name="Shiryaev A."/>
            <person name="Soop K."/>
            <person name="Spirin V."/>
            <person name="Szebenyi C."/>
            <person name="Tomsovsky M."/>
            <person name="Tulloss R.E."/>
            <person name="Uehling J."/>
            <person name="Grigoriev I.V."/>
            <person name="Vagvolgyi C."/>
            <person name="Papp T."/>
            <person name="Martin F.M."/>
            <person name="Miettinen O."/>
            <person name="Hibbett D.S."/>
            <person name="Nagy L.G."/>
        </authorList>
    </citation>
    <scope>NUCLEOTIDE SEQUENCE [LARGE SCALE GENOMIC DNA]</scope>
    <source>
        <strain evidence="9 10">CBS 166.37</strain>
    </source>
</reference>
<evidence type="ECO:0000256" key="7">
    <source>
        <dbReference type="SAM" id="Phobius"/>
    </source>
</evidence>
<comment type="similarity">
    <text evidence="2 6">Belongs to the OXA1/ALB3/YidC family.</text>
</comment>
<evidence type="ECO:0000256" key="2">
    <source>
        <dbReference type="ARBA" id="ARBA00009877"/>
    </source>
</evidence>
<gene>
    <name evidence="9" type="ORF">BDQ12DRAFT_569388</name>
</gene>
<feature type="non-terminal residue" evidence="9">
    <location>
        <position position="262"/>
    </location>
</feature>
<evidence type="ECO:0000313" key="10">
    <source>
        <dbReference type="Proteomes" id="UP000308652"/>
    </source>
</evidence>
<dbReference type="GO" id="GO:0032979">
    <property type="term" value="P:protein insertion into mitochondrial inner membrane from matrix"/>
    <property type="evidence" value="ECO:0007669"/>
    <property type="project" value="TreeGrafter"/>
</dbReference>
<dbReference type="InterPro" id="IPR028055">
    <property type="entry name" value="YidC/Oxa/ALB_C"/>
</dbReference>
<dbReference type="PANTHER" id="PTHR12428:SF65">
    <property type="entry name" value="CYTOCHROME C OXIDASE ASSEMBLY PROTEIN COX18, MITOCHONDRIAL"/>
    <property type="match status" value="1"/>
</dbReference>
<evidence type="ECO:0000313" key="9">
    <source>
        <dbReference type="EMBL" id="TFK36574.1"/>
    </source>
</evidence>
<protein>
    <submittedName>
        <fullName evidence="9">60Kd inner membrane protein-domain-containing protein</fullName>
    </submittedName>
</protein>
<dbReference type="OrthoDB" id="2148490at2759"/>
<dbReference type="PANTHER" id="PTHR12428">
    <property type="entry name" value="OXA1"/>
    <property type="match status" value="1"/>
</dbReference>
<dbReference type="GO" id="GO:0032977">
    <property type="term" value="F:membrane insertase activity"/>
    <property type="evidence" value="ECO:0007669"/>
    <property type="project" value="InterPro"/>
</dbReference>
<dbReference type="STRING" id="68775.A0A5C3LTY7"/>
<proteinExistence type="inferred from homology"/>
<dbReference type="Pfam" id="PF02096">
    <property type="entry name" value="60KD_IMP"/>
    <property type="match status" value="1"/>
</dbReference>
<dbReference type="InterPro" id="IPR001708">
    <property type="entry name" value="YidC/ALB3/OXA1/COX18"/>
</dbReference>
<feature type="transmembrane region" description="Helical" evidence="7">
    <location>
        <begin position="199"/>
        <end position="217"/>
    </location>
</feature>
<feature type="domain" description="Membrane insertase YidC/Oxa/ALB C-terminal" evidence="8">
    <location>
        <begin position="47"/>
        <end position="239"/>
    </location>
</feature>
<keyword evidence="3 6" id="KW-0812">Transmembrane</keyword>
<evidence type="ECO:0000256" key="6">
    <source>
        <dbReference type="RuleBase" id="RU003945"/>
    </source>
</evidence>
<dbReference type="EMBL" id="ML213613">
    <property type="protein sequence ID" value="TFK36574.1"/>
    <property type="molecule type" value="Genomic_DNA"/>
</dbReference>
<keyword evidence="10" id="KW-1185">Reference proteome</keyword>
<evidence type="ECO:0000256" key="3">
    <source>
        <dbReference type="ARBA" id="ARBA00022692"/>
    </source>
</evidence>
<evidence type="ECO:0000259" key="8">
    <source>
        <dbReference type="Pfam" id="PF02096"/>
    </source>
</evidence>
<keyword evidence="5 7" id="KW-0472">Membrane</keyword>
<keyword evidence="4 7" id="KW-1133">Transmembrane helix</keyword>
<dbReference type="AlphaFoldDB" id="A0A5C3LTY7"/>
<feature type="transmembrane region" description="Helical" evidence="7">
    <location>
        <begin position="112"/>
        <end position="138"/>
    </location>
</feature>
<dbReference type="GO" id="GO:0005743">
    <property type="term" value="C:mitochondrial inner membrane"/>
    <property type="evidence" value="ECO:0007669"/>
    <property type="project" value="TreeGrafter"/>
</dbReference>
<evidence type="ECO:0000256" key="4">
    <source>
        <dbReference type="ARBA" id="ARBA00022989"/>
    </source>
</evidence>